<dbReference type="AlphaFoldDB" id="A0A6A5V2Y8"/>
<keyword evidence="2" id="KW-1185">Reference proteome</keyword>
<evidence type="ECO:0008006" key="3">
    <source>
        <dbReference type="Google" id="ProtNLM"/>
    </source>
</evidence>
<evidence type="ECO:0000313" key="2">
    <source>
        <dbReference type="Proteomes" id="UP000800036"/>
    </source>
</evidence>
<dbReference type="OrthoDB" id="5422579at2759"/>
<name>A0A6A5V2Y8_9PLEO</name>
<dbReference type="EMBL" id="ML976692">
    <property type="protein sequence ID" value="KAF1971621.1"/>
    <property type="molecule type" value="Genomic_DNA"/>
</dbReference>
<reference evidence="1" key="1">
    <citation type="journal article" date="2020" name="Stud. Mycol.">
        <title>101 Dothideomycetes genomes: a test case for predicting lifestyles and emergence of pathogens.</title>
        <authorList>
            <person name="Haridas S."/>
            <person name="Albert R."/>
            <person name="Binder M."/>
            <person name="Bloem J."/>
            <person name="Labutti K."/>
            <person name="Salamov A."/>
            <person name="Andreopoulos B."/>
            <person name="Baker S."/>
            <person name="Barry K."/>
            <person name="Bills G."/>
            <person name="Bluhm B."/>
            <person name="Cannon C."/>
            <person name="Castanera R."/>
            <person name="Culley D."/>
            <person name="Daum C."/>
            <person name="Ezra D."/>
            <person name="Gonzalez J."/>
            <person name="Henrissat B."/>
            <person name="Kuo A."/>
            <person name="Liang C."/>
            <person name="Lipzen A."/>
            <person name="Lutzoni F."/>
            <person name="Magnuson J."/>
            <person name="Mondo S."/>
            <person name="Nolan M."/>
            <person name="Ohm R."/>
            <person name="Pangilinan J."/>
            <person name="Park H.-J."/>
            <person name="Ramirez L."/>
            <person name="Alfaro M."/>
            <person name="Sun H."/>
            <person name="Tritt A."/>
            <person name="Yoshinaga Y."/>
            <person name="Zwiers L.-H."/>
            <person name="Turgeon B."/>
            <person name="Goodwin S."/>
            <person name="Spatafora J."/>
            <person name="Crous P."/>
            <person name="Grigoriev I."/>
        </authorList>
    </citation>
    <scope>NUCLEOTIDE SEQUENCE</scope>
    <source>
        <strain evidence="1">CBS 107.79</strain>
    </source>
</reference>
<protein>
    <recommendedName>
        <fullName evidence="3">F-box domain-containing protein</fullName>
    </recommendedName>
</protein>
<dbReference type="Proteomes" id="UP000800036">
    <property type="component" value="Unassembled WGS sequence"/>
</dbReference>
<gene>
    <name evidence="1" type="ORF">BU23DRAFT_177585</name>
</gene>
<sequence>MSLAHLPAEIHALISSHLSQETLPSYRLTSKRLADIGAQHLFRAISFHASYASLNRVQNLGSHPHLKEYVQCLTWDTSYLNLEDRNYDDWKDRVCTLRAAELAEIWESWHAQGLDHDTVSGCMERFLCEAYERYIESVLDDLDVRIHYQASLPDLLAQFPKLKTIVVDRKPYAGPDAAAAAVEDLASKPAELVKRGMLFALPRVPYRYAQDMVSLVAALRAAQASAPPLEVHLENLHFDLFTQSSFTFDLQPIDVLRISRLHLHFALTRPSHDPLDSSMNVMNCRCVLHHGHLKAFLQKFKGLRALGLDFEYRSCGNGRAAVELRNVFGDALAWPKLSELTILHADTSECVLKALLAAHAGSLRRLALGDVCLDPPGSWEALLTSVQPSLSLEEADFSYFLFDARIENFVRGKAAMVGWYVDGEESVELGRSDLGERLGSFMVEGGTCPLQKQRKIVRVVGRLEDGSVEDWVEERHSSVVT</sequence>
<proteinExistence type="predicted"/>
<accession>A0A6A5V2Y8</accession>
<evidence type="ECO:0000313" key="1">
    <source>
        <dbReference type="EMBL" id="KAF1971621.1"/>
    </source>
</evidence>
<organism evidence="1 2">
    <name type="scientific">Bimuria novae-zelandiae CBS 107.79</name>
    <dbReference type="NCBI Taxonomy" id="1447943"/>
    <lineage>
        <taxon>Eukaryota</taxon>
        <taxon>Fungi</taxon>
        <taxon>Dikarya</taxon>
        <taxon>Ascomycota</taxon>
        <taxon>Pezizomycotina</taxon>
        <taxon>Dothideomycetes</taxon>
        <taxon>Pleosporomycetidae</taxon>
        <taxon>Pleosporales</taxon>
        <taxon>Massarineae</taxon>
        <taxon>Didymosphaeriaceae</taxon>
        <taxon>Bimuria</taxon>
    </lineage>
</organism>